<evidence type="ECO:0000256" key="1">
    <source>
        <dbReference type="ARBA" id="ARBA00008889"/>
    </source>
</evidence>
<dbReference type="NCBIfam" id="NF000955">
    <property type="entry name" value="PRK00099.1-1"/>
    <property type="match status" value="1"/>
</dbReference>
<dbReference type="EMBL" id="FNFP01000016">
    <property type="protein sequence ID" value="SDL32412.1"/>
    <property type="molecule type" value="Genomic_DNA"/>
</dbReference>
<dbReference type="GO" id="GO:0070180">
    <property type="term" value="F:large ribosomal subunit rRNA binding"/>
    <property type="evidence" value="ECO:0007669"/>
    <property type="project" value="UniProtKB-UniRule"/>
</dbReference>
<keyword evidence="5" id="KW-0699">rRNA-binding</keyword>
<comment type="subunit">
    <text evidence="5">Part of the ribosomal stalk of the 50S ribosomal subunit. The N-terminus interacts with L11 and the large rRNA to form the base of the stalk. The C-terminus forms an elongated spine to which L12 dimers bind in a sequential fashion forming a multimeric L10(L12)X complex.</text>
</comment>
<comment type="similarity">
    <text evidence="1 5">Belongs to the universal ribosomal protein uL10 family.</text>
</comment>
<evidence type="ECO:0000256" key="2">
    <source>
        <dbReference type="ARBA" id="ARBA00022980"/>
    </source>
</evidence>
<protein>
    <recommendedName>
        <fullName evidence="4 5">Large ribosomal subunit protein uL10</fullName>
    </recommendedName>
</protein>
<comment type="function">
    <text evidence="5">Forms part of the ribosomal stalk, playing a central role in the interaction of the ribosome with GTP-bound translation factors.</text>
</comment>
<keyword evidence="5" id="KW-0694">RNA-binding</keyword>
<dbReference type="RefSeq" id="WP_090555074.1">
    <property type="nucleotide sequence ID" value="NZ_FNFP01000016.1"/>
</dbReference>
<evidence type="ECO:0000256" key="5">
    <source>
        <dbReference type="HAMAP-Rule" id="MF_00362"/>
    </source>
</evidence>
<dbReference type="InterPro" id="IPR043141">
    <property type="entry name" value="Ribosomal_uL10-like_sf"/>
</dbReference>
<dbReference type="PANTHER" id="PTHR11560">
    <property type="entry name" value="39S RIBOSOMAL PROTEIN L10, MITOCHONDRIAL"/>
    <property type="match status" value="1"/>
</dbReference>
<dbReference type="Pfam" id="PF00466">
    <property type="entry name" value="Ribosomal_L10"/>
    <property type="match status" value="1"/>
</dbReference>
<reference evidence="6 7" key="1">
    <citation type="submission" date="2016-10" db="EMBL/GenBank/DDBJ databases">
        <authorList>
            <person name="de Groot N.N."/>
        </authorList>
    </citation>
    <scope>NUCLEOTIDE SEQUENCE [LARGE SCALE GENOMIC DNA]</scope>
    <source>
        <strain evidence="6 7">DSM 18346</strain>
    </source>
</reference>
<gene>
    <name evidence="5" type="primary">rplJ</name>
    <name evidence="6" type="ORF">SAMN05660472_03013</name>
</gene>
<name>A0A1G9J513_9FIRM</name>
<accession>A0A1G9J513</accession>
<dbReference type="Proteomes" id="UP000198718">
    <property type="component" value="Unassembled WGS sequence"/>
</dbReference>
<proteinExistence type="inferred from homology"/>
<dbReference type="GO" id="GO:1990904">
    <property type="term" value="C:ribonucleoprotein complex"/>
    <property type="evidence" value="ECO:0007669"/>
    <property type="project" value="UniProtKB-KW"/>
</dbReference>
<dbReference type="InterPro" id="IPR022973">
    <property type="entry name" value="Ribosomal_uL10_bac"/>
</dbReference>
<dbReference type="OrthoDB" id="9808307at2"/>
<dbReference type="Gene3D" id="3.30.70.1730">
    <property type="match status" value="1"/>
</dbReference>
<dbReference type="HAMAP" id="MF_00362">
    <property type="entry name" value="Ribosomal_uL10"/>
    <property type="match status" value="1"/>
</dbReference>
<dbReference type="InterPro" id="IPR047865">
    <property type="entry name" value="Ribosomal_uL10_bac_type"/>
</dbReference>
<evidence type="ECO:0000313" key="6">
    <source>
        <dbReference type="EMBL" id="SDL32412.1"/>
    </source>
</evidence>
<dbReference type="InterPro" id="IPR001790">
    <property type="entry name" value="Ribosomal_uL10"/>
</dbReference>
<evidence type="ECO:0000256" key="4">
    <source>
        <dbReference type="ARBA" id="ARBA00035202"/>
    </source>
</evidence>
<dbReference type="STRING" id="393762.SAMN05660472_03013"/>
<dbReference type="CDD" id="cd05797">
    <property type="entry name" value="Ribosomal_L10"/>
    <property type="match status" value="1"/>
</dbReference>
<dbReference type="GO" id="GO:0006412">
    <property type="term" value="P:translation"/>
    <property type="evidence" value="ECO:0007669"/>
    <property type="project" value="UniProtKB-UniRule"/>
</dbReference>
<sequence length="166" mass="18145">MSKAVETKKGIVAEITEKLQNSTAAVVVDYRGLKVEEVTELRRKFREAGVEYKVYKNTLMKRAAENAGMTDLVESLVGPNAVAFSYDDPVAPARIASDFAKAHKNLELRVGIVEGAFYNEDKLKELADVPSREVLIAKLLGSLKAPVSNFAYLIQAIADQKAGEEA</sequence>
<dbReference type="SUPFAM" id="SSF160369">
    <property type="entry name" value="Ribosomal protein L10-like"/>
    <property type="match status" value="1"/>
</dbReference>
<keyword evidence="2 5" id="KW-0689">Ribosomal protein</keyword>
<evidence type="ECO:0000256" key="3">
    <source>
        <dbReference type="ARBA" id="ARBA00023274"/>
    </source>
</evidence>
<organism evidence="6 7">
    <name type="scientific">Natronincola ferrireducens</name>
    <dbReference type="NCBI Taxonomy" id="393762"/>
    <lineage>
        <taxon>Bacteria</taxon>
        <taxon>Bacillati</taxon>
        <taxon>Bacillota</taxon>
        <taxon>Clostridia</taxon>
        <taxon>Peptostreptococcales</taxon>
        <taxon>Natronincolaceae</taxon>
        <taxon>Natronincola</taxon>
    </lineage>
</organism>
<dbReference type="AlphaFoldDB" id="A0A1G9J513"/>
<evidence type="ECO:0000313" key="7">
    <source>
        <dbReference type="Proteomes" id="UP000198718"/>
    </source>
</evidence>
<dbReference type="Gene3D" id="6.10.250.290">
    <property type="match status" value="1"/>
</dbReference>
<keyword evidence="7" id="KW-1185">Reference proteome</keyword>
<keyword evidence="3 5" id="KW-0687">Ribonucleoprotein</keyword>
<dbReference type="GO" id="GO:0005840">
    <property type="term" value="C:ribosome"/>
    <property type="evidence" value="ECO:0007669"/>
    <property type="project" value="UniProtKB-KW"/>
</dbReference>